<dbReference type="InterPro" id="IPR036628">
    <property type="entry name" value="Clp_N_dom_sf"/>
</dbReference>
<evidence type="ECO:0000313" key="2">
    <source>
        <dbReference type="EMBL" id="KKK86110.1"/>
    </source>
</evidence>
<evidence type="ECO:0000259" key="1">
    <source>
        <dbReference type="PROSITE" id="PS51903"/>
    </source>
</evidence>
<reference evidence="2" key="1">
    <citation type="journal article" date="2015" name="Nature">
        <title>Complex archaea that bridge the gap between prokaryotes and eukaryotes.</title>
        <authorList>
            <person name="Spang A."/>
            <person name="Saw J.H."/>
            <person name="Jorgensen S.L."/>
            <person name="Zaremba-Niedzwiedzka K."/>
            <person name="Martijn J."/>
            <person name="Lind A.E."/>
            <person name="van Eijk R."/>
            <person name="Schleper C."/>
            <person name="Guy L."/>
            <person name="Ettema T.J."/>
        </authorList>
    </citation>
    <scope>NUCLEOTIDE SEQUENCE</scope>
</reference>
<dbReference type="EMBL" id="LAZR01051001">
    <property type="protein sequence ID" value="KKK86110.1"/>
    <property type="molecule type" value="Genomic_DNA"/>
</dbReference>
<dbReference type="AlphaFoldDB" id="A0A0F8ZJ83"/>
<dbReference type="Gene3D" id="1.10.1780.10">
    <property type="entry name" value="Clp, N-terminal domain"/>
    <property type="match status" value="1"/>
</dbReference>
<protein>
    <recommendedName>
        <fullName evidence="1">Clp R domain-containing protein</fullName>
    </recommendedName>
</protein>
<dbReference type="SUPFAM" id="SSF81923">
    <property type="entry name" value="Double Clp-N motif"/>
    <property type="match status" value="1"/>
</dbReference>
<dbReference type="Pfam" id="PF02861">
    <property type="entry name" value="Clp_N"/>
    <property type="match status" value="1"/>
</dbReference>
<dbReference type="PROSITE" id="PS51903">
    <property type="entry name" value="CLP_R"/>
    <property type="match status" value="1"/>
</dbReference>
<accession>A0A0F8ZJ83</accession>
<comment type="caution">
    <text evidence="2">The sequence shown here is derived from an EMBL/GenBank/DDBJ whole genome shotgun (WGS) entry which is preliminary data.</text>
</comment>
<name>A0A0F8ZJ83_9ZZZZ</name>
<feature type="domain" description="Clp R" evidence="1">
    <location>
        <begin position="1"/>
        <end position="65"/>
    </location>
</feature>
<proteinExistence type="predicted"/>
<organism evidence="2">
    <name type="scientific">marine sediment metagenome</name>
    <dbReference type="NCBI Taxonomy" id="412755"/>
    <lineage>
        <taxon>unclassified sequences</taxon>
        <taxon>metagenomes</taxon>
        <taxon>ecological metagenomes</taxon>
    </lineage>
</organism>
<sequence>MSFNKKTEALQAALQFAEALESDYLGTEHVLMGLLSQKQGRAAEILSQFGDIDTIRAKVLSAIYG</sequence>
<gene>
    <name evidence="2" type="ORF">LCGC14_2766520</name>
</gene>
<dbReference type="InterPro" id="IPR004176">
    <property type="entry name" value="Clp_R_N"/>
</dbReference>